<comment type="caution">
    <text evidence="16">The sequence shown here is derived from an EMBL/GenBank/DDBJ whole genome shotgun (WGS) entry which is preliminary data.</text>
</comment>
<comment type="similarity">
    <text evidence="3">Belongs to the glutamate synthase family.</text>
</comment>
<evidence type="ECO:0000313" key="16">
    <source>
        <dbReference type="EMBL" id="NKZ38570.1"/>
    </source>
</evidence>
<keyword evidence="10" id="KW-0408">Iron</keyword>
<evidence type="ECO:0000256" key="5">
    <source>
        <dbReference type="ARBA" id="ARBA00022630"/>
    </source>
</evidence>
<keyword evidence="17" id="KW-1185">Reference proteome</keyword>
<gene>
    <name evidence="16" type="primary">gltB</name>
    <name evidence="16" type="ORF">HF690_06315</name>
</gene>
<comment type="cofactor">
    <cofactor evidence="1">
        <name>FMN</name>
        <dbReference type="ChEBI" id="CHEBI:58210"/>
    </cofactor>
</comment>
<evidence type="ECO:0000256" key="4">
    <source>
        <dbReference type="ARBA" id="ARBA00022605"/>
    </source>
</evidence>
<keyword evidence="7" id="KW-0479">Metal-binding</keyword>
<organism evidence="16 17">
    <name type="scientific">Oleiagrimonas citrea</name>
    <dbReference type="NCBI Taxonomy" id="1665687"/>
    <lineage>
        <taxon>Bacteria</taxon>
        <taxon>Pseudomonadati</taxon>
        <taxon>Pseudomonadota</taxon>
        <taxon>Gammaproteobacteria</taxon>
        <taxon>Lysobacterales</taxon>
        <taxon>Rhodanobacteraceae</taxon>
        <taxon>Oleiagrimonas</taxon>
    </lineage>
</organism>
<dbReference type="InterPro" id="IPR006982">
    <property type="entry name" value="Glu_synth_centr_N"/>
</dbReference>
<evidence type="ECO:0000313" key="17">
    <source>
        <dbReference type="Proteomes" id="UP000541636"/>
    </source>
</evidence>
<reference evidence="16 17" key="1">
    <citation type="journal article" date="2017" name="Int. J. Syst. Evol. Microbiol.">
        <title>Oleiagrimonas citrea sp. nov., a marine bacterium isolated from tidal flat sediment and emended description of the genus Oleiagrimonas Fang et al. 2015 and Oleiagrimonas soli.</title>
        <authorList>
            <person name="Yang S.H."/>
            <person name="Seo H.S."/>
            <person name="Seong C.N."/>
            <person name="Kwon K.K."/>
        </authorList>
    </citation>
    <scope>NUCLEOTIDE SEQUENCE [LARGE SCALE GENOMIC DNA]</scope>
    <source>
        <strain evidence="16 17">MEBiC09124</strain>
    </source>
</reference>
<keyword evidence="13" id="KW-0003">3Fe-4S</keyword>
<dbReference type="CDD" id="cd00713">
    <property type="entry name" value="GltS"/>
    <property type="match status" value="1"/>
</dbReference>
<dbReference type="Gene3D" id="3.60.20.10">
    <property type="entry name" value="Glutamine Phosphoribosylpyrophosphate, subunit 1, domain 1"/>
    <property type="match status" value="1"/>
</dbReference>
<evidence type="ECO:0000256" key="6">
    <source>
        <dbReference type="ARBA" id="ARBA00022643"/>
    </source>
</evidence>
<evidence type="ECO:0000256" key="2">
    <source>
        <dbReference type="ARBA" id="ARBA00001927"/>
    </source>
</evidence>
<evidence type="ECO:0000256" key="1">
    <source>
        <dbReference type="ARBA" id="ARBA00001917"/>
    </source>
</evidence>
<evidence type="ECO:0000256" key="11">
    <source>
        <dbReference type="ARBA" id="ARBA00023014"/>
    </source>
</evidence>
<dbReference type="Gene3D" id="2.160.20.60">
    <property type="entry name" value="Glutamate synthase, alpha subunit, C-terminal domain"/>
    <property type="match status" value="1"/>
</dbReference>
<evidence type="ECO:0000256" key="12">
    <source>
        <dbReference type="ARBA" id="ARBA00023164"/>
    </source>
</evidence>
<evidence type="ECO:0000256" key="10">
    <source>
        <dbReference type="ARBA" id="ARBA00023004"/>
    </source>
</evidence>
<dbReference type="CDD" id="cd02808">
    <property type="entry name" value="GltS_FMN"/>
    <property type="match status" value="1"/>
</dbReference>
<dbReference type="InterPro" id="IPR050711">
    <property type="entry name" value="ET-N_metabolism_enzyme"/>
</dbReference>
<dbReference type="Pfam" id="PF01493">
    <property type="entry name" value="GXGXG"/>
    <property type="match status" value="1"/>
</dbReference>
<dbReference type="Pfam" id="PF00310">
    <property type="entry name" value="GATase_2"/>
    <property type="match status" value="1"/>
</dbReference>
<dbReference type="GO" id="GO:0006537">
    <property type="term" value="P:glutamate biosynthetic process"/>
    <property type="evidence" value="ECO:0007669"/>
    <property type="project" value="UniProtKB-KW"/>
</dbReference>
<dbReference type="NCBIfam" id="NF008730">
    <property type="entry name" value="PRK11750.1"/>
    <property type="match status" value="1"/>
</dbReference>
<evidence type="ECO:0000256" key="7">
    <source>
        <dbReference type="ARBA" id="ARBA00022723"/>
    </source>
</evidence>
<name>A0A846ZLZ5_9GAMM</name>
<dbReference type="Pfam" id="PF01645">
    <property type="entry name" value="Glu_synthase"/>
    <property type="match status" value="1"/>
</dbReference>
<dbReference type="EC" id="1.4.1.13" evidence="16"/>
<protein>
    <submittedName>
        <fullName evidence="16">Glutamate synthase large subunit</fullName>
        <ecNumber evidence="16">1.4.1.13</ecNumber>
    </submittedName>
</protein>
<dbReference type="Gene3D" id="3.20.20.70">
    <property type="entry name" value="Aldolase class I"/>
    <property type="match status" value="2"/>
</dbReference>
<dbReference type="CDD" id="cd00982">
    <property type="entry name" value="gltB_C"/>
    <property type="match status" value="1"/>
</dbReference>
<dbReference type="SUPFAM" id="SSF69336">
    <property type="entry name" value="Alpha subunit of glutamate synthase, C-terminal domain"/>
    <property type="match status" value="1"/>
</dbReference>
<proteinExistence type="inferred from homology"/>
<dbReference type="InterPro" id="IPR002489">
    <property type="entry name" value="Glu_synth_asu_C"/>
</dbReference>
<evidence type="ECO:0000256" key="9">
    <source>
        <dbReference type="ARBA" id="ARBA00023002"/>
    </source>
</evidence>
<dbReference type="GO" id="GO:0046872">
    <property type="term" value="F:metal ion binding"/>
    <property type="evidence" value="ECO:0007669"/>
    <property type="project" value="UniProtKB-KW"/>
</dbReference>
<keyword evidence="8" id="KW-0315">Glutamine amidotransferase</keyword>
<accession>A0A846ZLZ5</accession>
<feature type="domain" description="Glutamine amidotransferase type-2" evidence="15">
    <location>
        <begin position="78"/>
        <end position="464"/>
    </location>
</feature>
<evidence type="ECO:0000256" key="3">
    <source>
        <dbReference type="ARBA" id="ARBA00009716"/>
    </source>
</evidence>
<dbReference type="GO" id="GO:0019676">
    <property type="term" value="P:ammonia assimilation cycle"/>
    <property type="evidence" value="ECO:0007669"/>
    <property type="project" value="TreeGrafter"/>
</dbReference>
<dbReference type="Proteomes" id="UP000541636">
    <property type="component" value="Unassembled WGS sequence"/>
</dbReference>
<dbReference type="PANTHER" id="PTHR11938:SF148">
    <property type="entry name" value="GLUTAMATE SYNTHASE [NADPH] LARGE CHAIN"/>
    <property type="match status" value="1"/>
</dbReference>
<evidence type="ECO:0000256" key="14">
    <source>
        <dbReference type="ARBA" id="ARBA00029440"/>
    </source>
</evidence>
<dbReference type="EMBL" id="JAAZQD010000002">
    <property type="protein sequence ID" value="NKZ38570.1"/>
    <property type="molecule type" value="Genomic_DNA"/>
</dbReference>
<evidence type="ECO:0000256" key="13">
    <source>
        <dbReference type="ARBA" id="ARBA00023291"/>
    </source>
</evidence>
<dbReference type="SUPFAM" id="SSF56235">
    <property type="entry name" value="N-terminal nucleophile aminohydrolases (Ntn hydrolases)"/>
    <property type="match status" value="1"/>
</dbReference>
<dbReference type="InterPro" id="IPR002932">
    <property type="entry name" value="Glu_synthdom"/>
</dbReference>
<dbReference type="FunFam" id="3.20.20.70:FF:000061">
    <property type="entry name" value="Glutamate synthase large subunit"/>
    <property type="match status" value="1"/>
</dbReference>
<dbReference type="GO" id="GO:0004355">
    <property type="term" value="F:glutamate synthase (NADPH) activity"/>
    <property type="evidence" value="ECO:0007669"/>
    <property type="project" value="UniProtKB-EC"/>
</dbReference>
<dbReference type="GO" id="GO:0051538">
    <property type="term" value="F:3 iron, 4 sulfur cluster binding"/>
    <property type="evidence" value="ECO:0007669"/>
    <property type="project" value="UniProtKB-KW"/>
</dbReference>
<evidence type="ECO:0000256" key="8">
    <source>
        <dbReference type="ARBA" id="ARBA00022962"/>
    </source>
</evidence>
<keyword evidence="5" id="KW-0285">Flavoprotein</keyword>
<keyword evidence="11" id="KW-0411">Iron-sulfur</keyword>
<dbReference type="InterPro" id="IPR013785">
    <property type="entry name" value="Aldolase_TIM"/>
</dbReference>
<keyword evidence="4" id="KW-0028">Amino-acid biosynthesis</keyword>
<keyword evidence="6" id="KW-0288">FMN</keyword>
<keyword evidence="9 16" id="KW-0560">Oxidoreductase</keyword>
<comment type="cofactor">
    <cofactor evidence="2">
        <name>[3Fe-4S] cluster</name>
        <dbReference type="ChEBI" id="CHEBI:21137"/>
    </cofactor>
</comment>
<dbReference type="InterPro" id="IPR029055">
    <property type="entry name" value="Ntn_hydrolases_N"/>
</dbReference>
<dbReference type="PANTHER" id="PTHR11938">
    <property type="entry name" value="FAD NADPH DEHYDROGENASE/OXIDOREDUCTASE"/>
    <property type="match status" value="1"/>
</dbReference>
<dbReference type="InterPro" id="IPR036485">
    <property type="entry name" value="Glu_synth_asu_C_sf"/>
</dbReference>
<dbReference type="InterPro" id="IPR017932">
    <property type="entry name" value="GATase_2_dom"/>
</dbReference>
<dbReference type="Pfam" id="PF04898">
    <property type="entry name" value="Glu_syn_central"/>
    <property type="match status" value="1"/>
</dbReference>
<keyword evidence="12" id="KW-0314">Glutamate biosynthesis</keyword>
<evidence type="ECO:0000259" key="15">
    <source>
        <dbReference type="PROSITE" id="PS51278"/>
    </source>
</evidence>
<dbReference type="SUPFAM" id="SSF51395">
    <property type="entry name" value="FMN-linked oxidoreductases"/>
    <property type="match status" value="1"/>
</dbReference>
<dbReference type="PROSITE" id="PS51278">
    <property type="entry name" value="GATASE_TYPE_2"/>
    <property type="match status" value="1"/>
</dbReference>
<sequence>MRTQVIETRAVYTSIRHFDVSRSLCFSDGSPHAPRRTCSGATCLCGRTLAVVRLFSRYRLTESRARTLYDPAFEHDACGFGLLVHVDGRTSAQLVDDAFVALARLSHRGAVNADGVSGDGCGVLIHGAQDWLRALAEADSIDPAPQFAAGLVFFERAEAERHAQTLEDALVESGLSVAGWREIAVDTEPCGPLATATMPRIRQVFVDAPGDMDAAAFERALLRARRRAETVFDDDGCYVASLSAHAVAYKAMAAPGRLRDVFADLNHPALRARAVLFHQRFSTNTTPQWRLAQPFRVLAHNGEINTIRANRRWMLARAPVLASPHIDFTELGPLVRQHGSDSESLDNALEILLAGGLDMLAAMRVLVPPAWQANDNLDEDLAAFYEYYALHTEPWDGPAGLVMCDGRYAACALDRNGLRPARWSLSDDQVLLVASETGIRDVPTSSIVAKGRLGPGQMLAVDLERHRLLHDADIDAVNAARAPFRNWLRAGVEYLESDLIDPSLAAQPLPVDELRRLQKLYGLSREERESVLKVLAETEKEATGSMGDDTPIAALSRQVRALYDRFRQGFAQVTNPPIDPLRERLVMSLTTQIGPEGNFFKLAPENARQIMLNSPVLSQRKLRQLLAVEPFVGHTVTLDLCRPGSEDLESAIRRLCDEAEQAVREGAALVFLTDRYPRRDSVPVHALLVTGAVHARLIDVGLRCRCNLIVETATARDAHHFACLIGYGATAVYPWLAYQSLLDLGRAGFIRQDKDEPFEVGRSYRRGIRKGLLKILSKMGISTIAGYRGAQLFEIIGLAPEVVDLCFPGTPARIGGASFDDLDRDQRQLAAEAWDESVALRAGGLFKYVHGGEYHMYNPDVIASLQEAVRSGDATAYRRYADHVDQRPPSALRDLLRPIEAETPLPLEAVEPLSAIVRRFDSAGMSLGALSPEAHEALAIAMNRLGARSNSGEGGEDPVRYGTEKMSKIKQVASGRFGVTPAYLVNAEVLQIKIAQGAKPGEGGQLPGHKVNSMIAKLRFAKPGIGLISPPPHHDIYSIEDLAQLIHDLKQVNPEALISVKLVSHAGVGTVAAGVVKAGADLITVSGHDGGTGASPLTSLKYAGTPWELGLSETRQTLLKHGLRDRVRLQTDGGLKTGLDVIKAAILGAESFGFGTAPMVALGCKYLRVCHLNNCATGVATQHELLRRNHFVGLPEMVENFFRFIAEDVRQWLARLGAHNLEEIIGRTELLERIDAQLAGLEKIDLAPLLAHEHGHRDMKPYCIRSRNPVRETSALVEAIQADTAAAVAVGSGGRFAYAIRNADRAVGARLSGAIARQWGDAGMADRPLTLALSGSAGQSLGTWNAAGLHIDLTGEANDYVGKGMAGGRIVLRPPEDAGYASHEAPILGNTCLYGATGGELFAAGTVGERFAVRNSGALAVTEGAGDHCCEYMTGGVVVVLGRAGLNFGAGMTGGFAYVLDLDRDFVDRYNHELVDIVHITPEGTEHHMQHLRNLIRRHAELTGSAWSKRLVDDFRGVLHRFWLVKPRAASLEALAEELRRAA</sequence>
<comment type="pathway">
    <text evidence="14">Amino-acid biosynthesis.</text>
</comment>